<protein>
    <submittedName>
        <fullName evidence="1">Uncharacterized protein</fullName>
    </submittedName>
</protein>
<dbReference type="InterPro" id="IPR006594">
    <property type="entry name" value="LisH"/>
</dbReference>
<name>A0A0A9D0E4_ARUDO</name>
<dbReference type="SMART" id="SM00667">
    <property type="entry name" value="LisH"/>
    <property type="match status" value="1"/>
</dbReference>
<dbReference type="PROSITE" id="PS50896">
    <property type="entry name" value="LISH"/>
    <property type="match status" value="1"/>
</dbReference>
<proteinExistence type="predicted"/>
<dbReference type="AlphaFoldDB" id="A0A0A9D0E4"/>
<accession>A0A0A9D0E4</accession>
<sequence length="67" mass="7720">MMDLDPRLYENVSVSDSDVRNIVLLYLMHNCFKETAETFLSSTGMELPVDYSVNVDKRKGIYLQVNT</sequence>
<reference evidence="1" key="1">
    <citation type="submission" date="2014-09" db="EMBL/GenBank/DDBJ databases">
        <authorList>
            <person name="Magalhaes I.L.F."/>
            <person name="Oliveira U."/>
            <person name="Santos F.R."/>
            <person name="Vidigal T.H.D.A."/>
            <person name="Brescovit A.D."/>
            <person name="Santos A.J."/>
        </authorList>
    </citation>
    <scope>NUCLEOTIDE SEQUENCE</scope>
    <source>
        <tissue evidence="1">Shoot tissue taken approximately 20 cm above the soil surface</tissue>
    </source>
</reference>
<reference evidence="1" key="2">
    <citation type="journal article" date="2015" name="Data Brief">
        <title>Shoot transcriptome of the giant reed, Arundo donax.</title>
        <authorList>
            <person name="Barrero R.A."/>
            <person name="Guerrero F.D."/>
            <person name="Moolhuijzen P."/>
            <person name="Goolsby J.A."/>
            <person name="Tidwell J."/>
            <person name="Bellgard S.E."/>
            <person name="Bellgard M.I."/>
        </authorList>
    </citation>
    <scope>NUCLEOTIDE SEQUENCE</scope>
    <source>
        <tissue evidence="1">Shoot tissue taken approximately 20 cm above the soil surface</tissue>
    </source>
</reference>
<evidence type="ECO:0000313" key="1">
    <source>
        <dbReference type="EMBL" id="JAD80133.1"/>
    </source>
</evidence>
<organism evidence="1">
    <name type="scientific">Arundo donax</name>
    <name type="common">Giant reed</name>
    <name type="synonym">Donax arundinaceus</name>
    <dbReference type="NCBI Taxonomy" id="35708"/>
    <lineage>
        <taxon>Eukaryota</taxon>
        <taxon>Viridiplantae</taxon>
        <taxon>Streptophyta</taxon>
        <taxon>Embryophyta</taxon>
        <taxon>Tracheophyta</taxon>
        <taxon>Spermatophyta</taxon>
        <taxon>Magnoliopsida</taxon>
        <taxon>Liliopsida</taxon>
        <taxon>Poales</taxon>
        <taxon>Poaceae</taxon>
        <taxon>PACMAD clade</taxon>
        <taxon>Arundinoideae</taxon>
        <taxon>Arundineae</taxon>
        <taxon>Arundo</taxon>
    </lineage>
</organism>
<dbReference type="EMBL" id="GBRH01217762">
    <property type="protein sequence ID" value="JAD80133.1"/>
    <property type="molecule type" value="Transcribed_RNA"/>
</dbReference>